<dbReference type="EMBL" id="CP113836">
    <property type="protein sequence ID" value="WAL66210.1"/>
    <property type="molecule type" value="Genomic_DNA"/>
</dbReference>
<organism evidence="8 9">
    <name type="scientific">Amycolatopsis cynarae</name>
    <dbReference type="NCBI Taxonomy" id="2995223"/>
    <lineage>
        <taxon>Bacteria</taxon>
        <taxon>Bacillati</taxon>
        <taxon>Actinomycetota</taxon>
        <taxon>Actinomycetes</taxon>
        <taxon>Pseudonocardiales</taxon>
        <taxon>Pseudonocardiaceae</taxon>
        <taxon>Amycolatopsis</taxon>
    </lineage>
</organism>
<protein>
    <submittedName>
        <fullName evidence="8">Lipopolysaccharide assembly protein LapA domain-containing protein</fullName>
    </submittedName>
</protein>
<evidence type="ECO:0000256" key="2">
    <source>
        <dbReference type="ARBA" id="ARBA00022692"/>
    </source>
</evidence>
<feature type="domain" description="Lipopolysaccharide assembly protein A" evidence="7">
    <location>
        <begin position="52"/>
        <end position="105"/>
    </location>
</feature>
<evidence type="ECO:0000256" key="4">
    <source>
        <dbReference type="ARBA" id="ARBA00023136"/>
    </source>
</evidence>
<keyword evidence="9" id="KW-1185">Reference proteome</keyword>
<feature type="transmembrane region" description="Helical" evidence="6">
    <location>
        <begin position="31"/>
        <end position="51"/>
    </location>
</feature>
<evidence type="ECO:0000256" key="3">
    <source>
        <dbReference type="ARBA" id="ARBA00022989"/>
    </source>
</evidence>
<dbReference type="Pfam" id="PF06305">
    <property type="entry name" value="LapA_dom"/>
    <property type="match status" value="1"/>
</dbReference>
<feature type="transmembrane region" description="Helical" evidence="6">
    <location>
        <begin position="71"/>
        <end position="94"/>
    </location>
</feature>
<evidence type="ECO:0000256" key="6">
    <source>
        <dbReference type="SAM" id="Phobius"/>
    </source>
</evidence>
<keyword evidence="2 6" id="KW-0812">Transmembrane</keyword>
<keyword evidence="1" id="KW-1003">Cell membrane</keyword>
<sequence>MTAPQDGKPQGRPEGPSAPPKPPLHRTRVSGTWVTVVVALVLFIFLLVFILQNLGSVTVTFLTVTGTMPLGVAMLLAAVAGALVVALVGAARIMQLRRVTKRAHRARH</sequence>
<keyword evidence="4 6" id="KW-0472">Membrane</keyword>
<proteinExistence type="predicted"/>
<evidence type="ECO:0000256" key="1">
    <source>
        <dbReference type="ARBA" id="ARBA00022475"/>
    </source>
</evidence>
<dbReference type="RefSeq" id="WP_268756348.1">
    <property type="nucleotide sequence ID" value="NZ_CP113836.1"/>
</dbReference>
<evidence type="ECO:0000313" key="8">
    <source>
        <dbReference type="EMBL" id="WAL66210.1"/>
    </source>
</evidence>
<reference evidence="8" key="1">
    <citation type="submission" date="2022-11" db="EMBL/GenBank/DDBJ databases">
        <authorList>
            <person name="Mo P."/>
        </authorList>
    </citation>
    <scope>NUCLEOTIDE SEQUENCE</scope>
    <source>
        <strain evidence="8">HUAS 11-8</strain>
    </source>
</reference>
<accession>A0ABY7B1P6</accession>
<evidence type="ECO:0000259" key="7">
    <source>
        <dbReference type="Pfam" id="PF06305"/>
    </source>
</evidence>
<gene>
    <name evidence="8" type="ORF">ORV05_36150</name>
</gene>
<feature type="region of interest" description="Disordered" evidence="5">
    <location>
        <begin position="1"/>
        <end position="27"/>
    </location>
</feature>
<name>A0ABY7B1P6_9PSEU</name>
<dbReference type="InterPro" id="IPR010445">
    <property type="entry name" value="LapA_dom"/>
</dbReference>
<dbReference type="Proteomes" id="UP001163203">
    <property type="component" value="Chromosome"/>
</dbReference>
<evidence type="ECO:0000256" key="5">
    <source>
        <dbReference type="SAM" id="MobiDB-lite"/>
    </source>
</evidence>
<keyword evidence="3 6" id="KW-1133">Transmembrane helix</keyword>
<evidence type="ECO:0000313" key="9">
    <source>
        <dbReference type="Proteomes" id="UP001163203"/>
    </source>
</evidence>